<dbReference type="SUPFAM" id="SSF49464">
    <property type="entry name" value="Carboxypeptidase regulatory domain-like"/>
    <property type="match status" value="1"/>
</dbReference>
<dbReference type="EMBL" id="UOET01000452">
    <property type="protein sequence ID" value="VAW29988.1"/>
    <property type="molecule type" value="Genomic_DNA"/>
</dbReference>
<evidence type="ECO:0000259" key="1">
    <source>
        <dbReference type="Pfam" id="PF25183"/>
    </source>
</evidence>
<evidence type="ECO:0000313" key="2">
    <source>
        <dbReference type="EMBL" id="VAW29988.1"/>
    </source>
</evidence>
<reference evidence="2" key="1">
    <citation type="submission" date="2018-06" db="EMBL/GenBank/DDBJ databases">
        <authorList>
            <person name="Zhirakovskaya E."/>
        </authorList>
    </citation>
    <scope>NUCLEOTIDE SEQUENCE</scope>
</reference>
<dbReference type="GO" id="GO:0044718">
    <property type="term" value="P:siderophore transmembrane transport"/>
    <property type="evidence" value="ECO:0007669"/>
    <property type="project" value="TreeGrafter"/>
</dbReference>
<dbReference type="Gene3D" id="2.60.40.1120">
    <property type="entry name" value="Carboxypeptidase-like, regulatory domain"/>
    <property type="match status" value="1"/>
</dbReference>
<sequence>MKLILRFSLFMLAMFSLNIAGYSQGVTTAALKGQVVDQNGKPLFAATVLAVHTPTGTQYGTITSEDGLFNFQNMKIGGPYTVRISSVGYKTEEVKGLYLDLNKTADIKVVLTEASVNIGEVVIKGNTGSTINAGRTGAMTSISHKAIEDMPTIKRSLKDITRLTPESDGNSFGGHNNRYNNFSLDGSIFNNSFGLGDATPGGQTGAQPVSLDAIAQVQVSLAPFDVREGGFTGAGINAVTKSGTNKFKGSVYTYFRNKSMVGTKVGDISVPNTNFNTQQYGVSLGGPIIKNKLFFFMNYEGEKRDELAHNWIAYNGQNKGQSNVTTVSEDSIRMVQKRYRDYWGYDPGAYQGYTHHKKNYKFLAKID</sequence>
<dbReference type="GO" id="GO:0009279">
    <property type="term" value="C:cell outer membrane"/>
    <property type="evidence" value="ECO:0007669"/>
    <property type="project" value="TreeGrafter"/>
</dbReference>
<gene>
    <name evidence="2" type="ORF">MNBD_BACTEROID07-2086</name>
</gene>
<dbReference type="InterPro" id="IPR039426">
    <property type="entry name" value="TonB-dep_rcpt-like"/>
</dbReference>
<proteinExistence type="predicted"/>
<accession>A0A3B0UHB2</accession>
<dbReference type="Pfam" id="PF25183">
    <property type="entry name" value="OMP_b-brl_4"/>
    <property type="match status" value="1"/>
</dbReference>
<dbReference type="SUPFAM" id="SSF56935">
    <property type="entry name" value="Porins"/>
    <property type="match status" value="1"/>
</dbReference>
<dbReference type="Pfam" id="PF13620">
    <property type="entry name" value="CarboxypepD_reg"/>
    <property type="match status" value="1"/>
</dbReference>
<dbReference type="PANTHER" id="PTHR30069">
    <property type="entry name" value="TONB-DEPENDENT OUTER MEMBRANE RECEPTOR"/>
    <property type="match status" value="1"/>
</dbReference>
<organism evidence="2">
    <name type="scientific">hydrothermal vent metagenome</name>
    <dbReference type="NCBI Taxonomy" id="652676"/>
    <lineage>
        <taxon>unclassified sequences</taxon>
        <taxon>metagenomes</taxon>
        <taxon>ecological metagenomes</taxon>
    </lineage>
</organism>
<dbReference type="InterPro" id="IPR057601">
    <property type="entry name" value="Oar-like_b-barrel"/>
</dbReference>
<dbReference type="AlphaFoldDB" id="A0A3B0UHB2"/>
<name>A0A3B0UHB2_9ZZZZ</name>
<dbReference type="InterPro" id="IPR008969">
    <property type="entry name" value="CarboxyPept-like_regulatory"/>
</dbReference>
<feature type="domain" description="TonB-dependent transporter Oar-like beta-barrel" evidence="1">
    <location>
        <begin position="239"/>
        <end position="305"/>
    </location>
</feature>
<dbReference type="PANTHER" id="PTHR30069:SF46">
    <property type="entry name" value="OAR PROTEIN"/>
    <property type="match status" value="1"/>
</dbReference>
<dbReference type="GO" id="GO:0015344">
    <property type="term" value="F:siderophore uptake transmembrane transporter activity"/>
    <property type="evidence" value="ECO:0007669"/>
    <property type="project" value="TreeGrafter"/>
</dbReference>
<feature type="non-terminal residue" evidence="2">
    <location>
        <position position="367"/>
    </location>
</feature>
<protein>
    <submittedName>
        <fullName evidence="2">Oar protein</fullName>
    </submittedName>
</protein>